<dbReference type="EMBL" id="CP096040">
    <property type="protein sequence ID" value="USQ95315.1"/>
    <property type="molecule type" value="Genomic_DNA"/>
</dbReference>
<keyword evidence="4 7" id="KW-0812">Transmembrane</keyword>
<reference evidence="9 10" key="1">
    <citation type="submission" date="2022-04" db="EMBL/GenBank/DDBJ databases">
        <title>Genome sequence of soybean root-associated Caulobacter segnis RL271.</title>
        <authorList>
            <person name="Longley R."/>
            <person name="Bonito G."/>
            <person name="Trigodet F."/>
            <person name="Crosson S."/>
            <person name="Fiebig A."/>
        </authorList>
    </citation>
    <scope>NUCLEOTIDE SEQUENCE [LARGE SCALE GENOMIC DNA]</scope>
    <source>
        <strain evidence="9 10">RL271</strain>
    </source>
</reference>
<accession>A0ABY4ZRJ8</accession>
<dbReference type="SUPFAM" id="SSF103473">
    <property type="entry name" value="MFS general substrate transporter"/>
    <property type="match status" value="1"/>
</dbReference>
<evidence type="ECO:0000313" key="9">
    <source>
        <dbReference type="EMBL" id="USQ95315.1"/>
    </source>
</evidence>
<dbReference type="InterPro" id="IPR011701">
    <property type="entry name" value="MFS"/>
</dbReference>
<organism evidence="9 10">
    <name type="scientific">Caulobacter segnis</name>
    <dbReference type="NCBI Taxonomy" id="88688"/>
    <lineage>
        <taxon>Bacteria</taxon>
        <taxon>Pseudomonadati</taxon>
        <taxon>Pseudomonadota</taxon>
        <taxon>Alphaproteobacteria</taxon>
        <taxon>Caulobacterales</taxon>
        <taxon>Caulobacteraceae</taxon>
        <taxon>Caulobacter</taxon>
    </lineage>
</organism>
<feature type="transmembrane region" description="Helical" evidence="7">
    <location>
        <begin position="376"/>
        <end position="398"/>
    </location>
</feature>
<feature type="transmembrane region" description="Helical" evidence="7">
    <location>
        <begin position="289"/>
        <end position="310"/>
    </location>
</feature>
<evidence type="ECO:0000256" key="6">
    <source>
        <dbReference type="ARBA" id="ARBA00023136"/>
    </source>
</evidence>
<feature type="transmembrane region" description="Helical" evidence="7">
    <location>
        <begin position="37"/>
        <end position="57"/>
    </location>
</feature>
<evidence type="ECO:0000313" key="10">
    <source>
        <dbReference type="Proteomes" id="UP001057520"/>
    </source>
</evidence>
<keyword evidence="6 7" id="KW-0472">Membrane</keyword>
<feature type="transmembrane region" description="Helical" evidence="7">
    <location>
        <begin position="95"/>
        <end position="121"/>
    </location>
</feature>
<comment type="subcellular location">
    <subcellularLocation>
        <location evidence="1">Cell membrane</location>
        <topology evidence="1">Multi-pass membrane protein</topology>
    </subcellularLocation>
</comment>
<dbReference type="Proteomes" id="UP001057520">
    <property type="component" value="Chromosome"/>
</dbReference>
<evidence type="ECO:0000259" key="8">
    <source>
        <dbReference type="PROSITE" id="PS50850"/>
    </source>
</evidence>
<keyword evidence="2" id="KW-0813">Transport</keyword>
<feature type="transmembrane region" description="Helical" evidence="7">
    <location>
        <begin position="349"/>
        <end position="370"/>
    </location>
</feature>
<evidence type="ECO:0000256" key="4">
    <source>
        <dbReference type="ARBA" id="ARBA00022692"/>
    </source>
</evidence>
<feature type="transmembrane region" description="Helical" evidence="7">
    <location>
        <begin position="225"/>
        <end position="246"/>
    </location>
</feature>
<feature type="transmembrane region" description="Helical" evidence="7">
    <location>
        <begin position="7"/>
        <end position="31"/>
    </location>
</feature>
<keyword evidence="10" id="KW-1185">Reference proteome</keyword>
<feature type="transmembrane region" description="Helical" evidence="7">
    <location>
        <begin position="69"/>
        <end position="89"/>
    </location>
</feature>
<keyword evidence="5 7" id="KW-1133">Transmembrane helix</keyword>
<keyword evidence="3" id="KW-1003">Cell membrane</keyword>
<sequence>MSRSILIMVVVSLGFFFVTATTFTSLGYVLYSMVAELGWSQAAAGMSFSILGLACGLSSPLPPMLMKWVGTRLTMFLGGLALAVGFLLAATVQGIGVFFVATALMGVGFSLVAPSPAVYLLASWFPKTSSRMIGFYFMAGAFGGVVGPLVVGAIVSTTGSWRTHWMVMSVAALAVGLMSLAAVKDAVPVIDVSDVKNAGLTEKTADAQAKPVSWSVRQALTSRSFVLLALAMMIVQTVVTTMHSSLVAHVASFGHGPAAGAFAMSLLALTGTLAKGVTGALSEKVNPKLLLVWGLALQCAAMLLLCVAGTPALAYVSALLFGVGWGLSWLSAHVLLLRYFGGAIAGEMVAMATMATTLAVIGPLVAGWSADTTKSFTPVFLAFAGLLAMAVVVTALFLRPPAPARRADGRTAPNTSPSARRP</sequence>
<gene>
    <name evidence="9" type="ORF">MZV50_22635</name>
</gene>
<dbReference type="Pfam" id="PF07690">
    <property type="entry name" value="MFS_1"/>
    <property type="match status" value="1"/>
</dbReference>
<dbReference type="InterPro" id="IPR020846">
    <property type="entry name" value="MFS_dom"/>
</dbReference>
<dbReference type="PROSITE" id="PS50850">
    <property type="entry name" value="MFS"/>
    <property type="match status" value="1"/>
</dbReference>
<name>A0ABY4ZRJ8_9CAUL</name>
<evidence type="ECO:0000256" key="7">
    <source>
        <dbReference type="SAM" id="Phobius"/>
    </source>
</evidence>
<dbReference type="PANTHER" id="PTHR23517">
    <property type="entry name" value="RESISTANCE PROTEIN MDTM, PUTATIVE-RELATED-RELATED"/>
    <property type="match status" value="1"/>
</dbReference>
<evidence type="ECO:0000256" key="2">
    <source>
        <dbReference type="ARBA" id="ARBA00022448"/>
    </source>
</evidence>
<feature type="transmembrane region" description="Helical" evidence="7">
    <location>
        <begin position="163"/>
        <end position="183"/>
    </location>
</feature>
<protein>
    <submittedName>
        <fullName evidence="9">MFS transporter</fullName>
    </submittedName>
</protein>
<dbReference type="Gene3D" id="1.20.1250.20">
    <property type="entry name" value="MFS general substrate transporter like domains"/>
    <property type="match status" value="2"/>
</dbReference>
<feature type="transmembrane region" description="Helical" evidence="7">
    <location>
        <begin position="258"/>
        <end position="277"/>
    </location>
</feature>
<feature type="transmembrane region" description="Helical" evidence="7">
    <location>
        <begin position="133"/>
        <end position="157"/>
    </location>
</feature>
<evidence type="ECO:0000256" key="3">
    <source>
        <dbReference type="ARBA" id="ARBA00022475"/>
    </source>
</evidence>
<evidence type="ECO:0000256" key="1">
    <source>
        <dbReference type="ARBA" id="ARBA00004651"/>
    </source>
</evidence>
<dbReference type="InterPro" id="IPR050171">
    <property type="entry name" value="MFS_Transporters"/>
</dbReference>
<feature type="domain" description="Major facilitator superfamily (MFS) profile" evidence="8">
    <location>
        <begin position="7"/>
        <end position="402"/>
    </location>
</feature>
<feature type="transmembrane region" description="Helical" evidence="7">
    <location>
        <begin position="316"/>
        <end position="337"/>
    </location>
</feature>
<evidence type="ECO:0000256" key="5">
    <source>
        <dbReference type="ARBA" id="ARBA00022989"/>
    </source>
</evidence>
<proteinExistence type="predicted"/>
<dbReference type="InterPro" id="IPR036259">
    <property type="entry name" value="MFS_trans_sf"/>
</dbReference>